<keyword evidence="4 7" id="KW-0853">WD repeat</keyword>
<dbReference type="InterPro" id="IPR015943">
    <property type="entry name" value="WD40/YVTN_repeat-like_dom_sf"/>
</dbReference>
<evidence type="ECO:0000313" key="10">
    <source>
        <dbReference type="Proteomes" id="UP000030689"/>
    </source>
</evidence>
<feature type="repeat" description="WD" evidence="7">
    <location>
        <begin position="44"/>
        <end position="89"/>
    </location>
</feature>
<reference evidence="9 10" key="1">
    <citation type="journal article" date="2013" name="Front. Plant Sci.">
        <title>The Reference Genome of the Halophytic Plant Eutrema salsugineum.</title>
        <authorList>
            <person name="Yang R."/>
            <person name="Jarvis D.E."/>
            <person name="Chen H."/>
            <person name="Beilstein M.A."/>
            <person name="Grimwood J."/>
            <person name="Jenkins J."/>
            <person name="Shu S."/>
            <person name="Prochnik S."/>
            <person name="Xin M."/>
            <person name="Ma C."/>
            <person name="Schmutz J."/>
            <person name="Wing R.A."/>
            <person name="Mitchell-Olds T."/>
            <person name="Schumaker K.S."/>
            <person name="Wang X."/>
        </authorList>
    </citation>
    <scope>NUCLEOTIDE SEQUENCE [LARGE SCALE GENOMIC DNA]</scope>
</reference>
<organism evidence="9 10">
    <name type="scientific">Eutrema salsugineum</name>
    <name type="common">Saltwater cress</name>
    <name type="synonym">Sisymbrium salsugineum</name>
    <dbReference type="NCBI Taxonomy" id="72664"/>
    <lineage>
        <taxon>Eukaryota</taxon>
        <taxon>Viridiplantae</taxon>
        <taxon>Streptophyta</taxon>
        <taxon>Embryophyta</taxon>
        <taxon>Tracheophyta</taxon>
        <taxon>Spermatophyta</taxon>
        <taxon>Magnoliopsida</taxon>
        <taxon>eudicotyledons</taxon>
        <taxon>Gunneridae</taxon>
        <taxon>Pentapetalae</taxon>
        <taxon>rosids</taxon>
        <taxon>malvids</taxon>
        <taxon>Brassicales</taxon>
        <taxon>Brassicaceae</taxon>
        <taxon>Eutremeae</taxon>
        <taxon>Eutrema</taxon>
    </lineage>
</organism>
<dbReference type="KEGG" id="eus:EUTSA_v10024453mg"/>
<dbReference type="eggNOG" id="KOG1963">
    <property type="taxonomic scope" value="Eukaryota"/>
</dbReference>
<dbReference type="InterPro" id="IPR001680">
    <property type="entry name" value="WD40_rpt"/>
</dbReference>
<evidence type="ECO:0000256" key="7">
    <source>
        <dbReference type="PROSITE-ProRule" id="PRU00221"/>
    </source>
</evidence>
<protein>
    <recommendedName>
        <fullName evidence="8">WD repeat-containing protein 75 second beta-propeller domain-containing protein</fullName>
    </recommendedName>
</protein>
<dbReference type="InterPro" id="IPR019775">
    <property type="entry name" value="WD40_repeat_CS"/>
</dbReference>
<evidence type="ECO:0000256" key="6">
    <source>
        <dbReference type="ARBA" id="ARBA00023242"/>
    </source>
</evidence>
<evidence type="ECO:0000256" key="4">
    <source>
        <dbReference type="ARBA" id="ARBA00022574"/>
    </source>
</evidence>
<dbReference type="Proteomes" id="UP000030689">
    <property type="component" value="Unassembled WGS sequence"/>
</dbReference>
<keyword evidence="2" id="KW-0690">Ribosome biogenesis</keyword>
<dbReference type="SMART" id="SM00320">
    <property type="entry name" value="WD40"/>
    <property type="match status" value="7"/>
</dbReference>
<keyword evidence="10" id="KW-1185">Reference proteome</keyword>
<dbReference type="STRING" id="72664.V4MM73"/>
<dbReference type="SUPFAM" id="SSF50978">
    <property type="entry name" value="WD40 repeat-like"/>
    <property type="match status" value="2"/>
</dbReference>
<dbReference type="InterPro" id="IPR036322">
    <property type="entry name" value="WD40_repeat_dom_sf"/>
</dbReference>
<dbReference type="Gene3D" id="2.130.10.10">
    <property type="entry name" value="YVTN repeat-like/Quinoprotein amine dehydrogenase"/>
    <property type="match status" value="3"/>
</dbReference>
<dbReference type="OMA" id="SCTAFNW"/>
<evidence type="ECO:0000313" key="9">
    <source>
        <dbReference type="EMBL" id="ESQ53913.1"/>
    </source>
</evidence>
<dbReference type="PROSITE" id="PS50294">
    <property type="entry name" value="WD_REPEATS_REGION"/>
    <property type="match status" value="1"/>
</dbReference>
<dbReference type="InterPro" id="IPR057644">
    <property type="entry name" value="Beta-prop_WDR75_2nd"/>
</dbReference>
<keyword evidence="5" id="KW-0677">Repeat</keyword>
<keyword evidence="6" id="KW-0539">Nucleus</keyword>
<evidence type="ECO:0000256" key="5">
    <source>
        <dbReference type="ARBA" id="ARBA00022737"/>
    </source>
</evidence>
<comment type="subcellular location">
    <subcellularLocation>
        <location evidence="1">Nucleus</location>
        <location evidence="1">Nucleolus</location>
    </subcellularLocation>
</comment>
<dbReference type="Gramene" id="ESQ53913">
    <property type="protein sequence ID" value="ESQ53913"/>
    <property type="gene ID" value="EUTSA_v10024453mg"/>
</dbReference>
<dbReference type="PANTHER" id="PTHR45176:SF1">
    <property type="entry name" value="TRANSDUCIN FAMILY PROTEIN _ WD-40 REPEAT FAMILY PROTEIN-RELATED"/>
    <property type="match status" value="1"/>
</dbReference>
<dbReference type="PROSITE" id="PS00678">
    <property type="entry name" value="WD_REPEATS_1"/>
    <property type="match status" value="1"/>
</dbReference>
<evidence type="ECO:0000256" key="1">
    <source>
        <dbReference type="ARBA" id="ARBA00004604"/>
    </source>
</evidence>
<dbReference type="EMBL" id="KI517384">
    <property type="protein sequence ID" value="ESQ53913.1"/>
    <property type="molecule type" value="Genomic_DNA"/>
</dbReference>
<evidence type="ECO:0000256" key="3">
    <source>
        <dbReference type="ARBA" id="ARBA00022552"/>
    </source>
</evidence>
<dbReference type="Pfam" id="PF23769">
    <property type="entry name" value="Beta-prop_WDR75_2nd"/>
    <property type="match status" value="1"/>
</dbReference>
<name>V4MM73_EUTSA</name>
<accession>V4MM73</accession>
<evidence type="ECO:0000256" key="2">
    <source>
        <dbReference type="ARBA" id="ARBA00022517"/>
    </source>
</evidence>
<feature type="domain" description="WD repeat-containing protein 75 second beta-propeller" evidence="8">
    <location>
        <begin position="403"/>
        <end position="636"/>
    </location>
</feature>
<dbReference type="PANTHER" id="PTHR45176">
    <property type="entry name" value="TRANSDUCIN FAMILY PROTEIN / WD-40 REPEAT FAMILY PROTEIN-RELATED"/>
    <property type="match status" value="1"/>
</dbReference>
<dbReference type="Pfam" id="PF23869">
    <property type="entry name" value="Beta-prop_WDR75_1st"/>
    <property type="match status" value="1"/>
</dbReference>
<evidence type="ECO:0000259" key="8">
    <source>
        <dbReference type="Pfam" id="PF23769"/>
    </source>
</evidence>
<gene>
    <name evidence="9" type="ORF">EUTSA_v10024453mg</name>
</gene>
<feature type="repeat" description="WD" evidence="7">
    <location>
        <begin position="236"/>
        <end position="277"/>
    </location>
</feature>
<keyword evidence="3" id="KW-0698">rRNA processing</keyword>
<proteinExistence type="predicted"/>
<dbReference type="AlphaFoldDB" id="V4MM73"/>
<sequence length="792" mass="87866">MIRGGRNYITSVPAFSNDAKKLLLCTANSVSVFSVATGLQITSLEGHTAPVTTVIVDSACDETSTYCWTASLDGKIRSWEFSTPKLLRTFHTHLPIYSLVMIPFHLSRELIFYVSVEDCSSVSRDLFGQIRRYNLSSEESLLSGDTLKEMEEPKPIVMSPSGEFFGVCHNCKIHIWNATLGETEHVMAKEMTLHHTELITVFAFHPNKRMLAAGDATGRVLIWKEIGNADESCTTFNWHSTEVTVVNFSSDGAFLYSGGKEGVLVVWELDTGKKQLLPKIESPLLFFIFSSDPTLSSAICADNQIHLLKMPSMEILRTISGIKPRASEPMMFTCDDRSMHIRLIRTVSIDRSSGIAAFSTANHRVQLYNLLNDHEISEVRIRENFFFEFVSIAVWFNYLTNRKHMQVQVCERNHQPDADGVRVLVTAVALSRNGSVMATAEARFAAGSLSRGLVTLKFWVFVPDNKTFSLSTVISQPHREAAITAIVLNPARSMAVSISSAGDFKIWVCNSDKNLTPEDSNWICHGVGSYKKKPITAAAFSGDGSCLALAATTVLTIWNPLQNKLLYVFGKSHTPITAISFAGGFLVAASHFPDSNPHLSVWDLMTFGLSWSYRLSIEAIATQSEMLSPYFAVLAEFLGSHRSAKSNEQIFRGKDGAILLFDGSGPKPVAIWTVMKAHGGSLSFVEDSKKSQTLLAYVNGRHEYVLFDPFSDETLETSAKDYEVLLAAISEKSKRSRKKTLLAMLERPFETMFCGSTLNIPPFPDVCADFFASRMRKNICESVEMQPESHSP</sequence>
<dbReference type="PROSITE" id="PS50082">
    <property type="entry name" value="WD_REPEATS_2"/>
    <property type="match status" value="3"/>
</dbReference>
<feature type="repeat" description="WD" evidence="7">
    <location>
        <begin position="192"/>
        <end position="224"/>
    </location>
</feature>